<dbReference type="AlphaFoldDB" id="A0A8G1RQM4"/>
<evidence type="ECO:0000259" key="7">
    <source>
        <dbReference type="PROSITE" id="PS50850"/>
    </source>
</evidence>
<name>A0A8G1RQM4_9EURO</name>
<organism evidence="8 9">
    <name type="scientific">Aspergillus fijiensis CBS 313.89</name>
    <dbReference type="NCBI Taxonomy" id="1448319"/>
    <lineage>
        <taxon>Eukaryota</taxon>
        <taxon>Fungi</taxon>
        <taxon>Dikarya</taxon>
        <taxon>Ascomycota</taxon>
        <taxon>Pezizomycotina</taxon>
        <taxon>Eurotiomycetes</taxon>
        <taxon>Eurotiomycetidae</taxon>
        <taxon>Eurotiales</taxon>
        <taxon>Aspergillaceae</taxon>
        <taxon>Aspergillus</taxon>
    </lineage>
</organism>
<dbReference type="Proteomes" id="UP000249789">
    <property type="component" value="Unassembled WGS sequence"/>
</dbReference>
<sequence>MEHSSAIFSAAEKQEPHRQHLTFATDLSFLLGSHPVPPPKLKHLESPYEWTRHYKGVLTGVSCIATLFASFAASCYSPGAAQMEAEWHVSQVASLVGITTFTGGFAIGPMFLAPFSEIYGRKPVFIATAILFAICQVCCAVTRLYSGMLVARFFCGIGGSTFSTMVGGVMADIYHSQNRNAPMALFSWAALFGTGLGPLVCGFISQYTGWRWIFYIQIIIAGLITAAVLAFFRETRGPVILCEKARRLNEWHRAMEADAAATAAGEQTAQDTDRQELRRMDMVRWQVAADAERAGILQLLRTSLLRPFTMLFTEPVVFFFSLWAAFSWSVLYINLSAIPLVFETAYSFSLSSANAIFAASCIGSTVALALCLVQESLATSFWYTRKRDHQSMWNSVPEHRLYFSCVESLLLPLGLFLFGWSAQYQVHWIVPAVAVGISTVGIFSIYLSVFNYLADTYHRYASSALAAQSFCRNMLGGVFPLISRQMFTHLGFGAAASLLGGVGMALTLVPWILVWCGPFIRRRSKLAREIMD</sequence>
<comment type="subcellular location">
    <subcellularLocation>
        <location evidence="1">Cell membrane</location>
        <topology evidence="1">Multi-pass membrane protein</topology>
    </subcellularLocation>
</comment>
<accession>A0A8G1RQM4</accession>
<dbReference type="SUPFAM" id="SSF103473">
    <property type="entry name" value="MFS general substrate transporter"/>
    <property type="match status" value="1"/>
</dbReference>
<proteinExistence type="inferred from homology"/>
<comment type="similarity">
    <text evidence="2">Belongs to the major facilitator superfamily.</text>
</comment>
<keyword evidence="9" id="KW-1185">Reference proteome</keyword>
<dbReference type="PANTHER" id="PTHR23502">
    <property type="entry name" value="MAJOR FACILITATOR SUPERFAMILY"/>
    <property type="match status" value="1"/>
</dbReference>
<feature type="transmembrane region" description="Helical" evidence="6">
    <location>
        <begin position="428"/>
        <end position="453"/>
    </location>
</feature>
<feature type="transmembrane region" description="Helical" evidence="6">
    <location>
        <begin position="212"/>
        <end position="232"/>
    </location>
</feature>
<gene>
    <name evidence="8" type="ORF">BO72DRAFT_428769</name>
</gene>
<dbReference type="EMBL" id="KZ824642">
    <property type="protein sequence ID" value="RAK77499.1"/>
    <property type="molecule type" value="Genomic_DNA"/>
</dbReference>
<keyword evidence="3 6" id="KW-0812">Transmembrane</keyword>
<feature type="transmembrane region" description="Helical" evidence="6">
    <location>
        <begin position="355"/>
        <end position="381"/>
    </location>
</feature>
<dbReference type="FunFam" id="1.20.1250.20:FF:000082">
    <property type="entry name" value="MFS multidrug transporter, putative"/>
    <property type="match status" value="1"/>
</dbReference>
<feature type="transmembrane region" description="Helical" evidence="6">
    <location>
        <begin position="494"/>
        <end position="516"/>
    </location>
</feature>
<dbReference type="OrthoDB" id="6770063at2759"/>
<dbReference type="GO" id="GO:0022857">
    <property type="term" value="F:transmembrane transporter activity"/>
    <property type="evidence" value="ECO:0007669"/>
    <property type="project" value="InterPro"/>
</dbReference>
<dbReference type="PROSITE" id="PS00216">
    <property type="entry name" value="SUGAR_TRANSPORT_1"/>
    <property type="match status" value="1"/>
</dbReference>
<dbReference type="InterPro" id="IPR020846">
    <property type="entry name" value="MFS_dom"/>
</dbReference>
<dbReference type="GeneID" id="63860376"/>
<dbReference type="InterPro" id="IPR005829">
    <property type="entry name" value="Sugar_transporter_CS"/>
</dbReference>
<evidence type="ECO:0000256" key="1">
    <source>
        <dbReference type="ARBA" id="ARBA00004651"/>
    </source>
</evidence>
<dbReference type="PROSITE" id="PS50850">
    <property type="entry name" value="MFS"/>
    <property type="match status" value="1"/>
</dbReference>
<keyword evidence="5 6" id="KW-0472">Membrane</keyword>
<feature type="transmembrane region" description="Helical" evidence="6">
    <location>
        <begin position="185"/>
        <end position="206"/>
    </location>
</feature>
<dbReference type="InterPro" id="IPR036259">
    <property type="entry name" value="MFS_trans_sf"/>
</dbReference>
<dbReference type="Gene3D" id="1.20.1250.20">
    <property type="entry name" value="MFS general substrate transporter like domains"/>
    <property type="match status" value="1"/>
</dbReference>
<dbReference type="PANTHER" id="PTHR23502:SF134">
    <property type="entry name" value="MAJOR FACILITATOR SUPERFAMILY (MFS) PROFILE DOMAIN-CONTAINING PROTEIN-RELATED"/>
    <property type="match status" value="1"/>
</dbReference>
<dbReference type="GO" id="GO:0140115">
    <property type="term" value="P:export across plasma membrane"/>
    <property type="evidence" value="ECO:0007669"/>
    <property type="project" value="UniProtKB-ARBA"/>
</dbReference>
<feature type="transmembrane region" description="Helical" evidence="6">
    <location>
        <begin position="151"/>
        <end position="173"/>
    </location>
</feature>
<dbReference type="VEuPathDB" id="FungiDB:BO72DRAFT_428769"/>
<evidence type="ECO:0000256" key="3">
    <source>
        <dbReference type="ARBA" id="ARBA00022692"/>
    </source>
</evidence>
<feature type="transmembrane region" description="Helical" evidence="6">
    <location>
        <begin position="91"/>
        <end position="112"/>
    </location>
</feature>
<dbReference type="InterPro" id="IPR011701">
    <property type="entry name" value="MFS"/>
</dbReference>
<feature type="transmembrane region" description="Helical" evidence="6">
    <location>
        <begin position="316"/>
        <end position="335"/>
    </location>
</feature>
<dbReference type="FunFam" id="1.20.1720.10:FF:000061">
    <property type="entry name" value="Uncharacterized protein"/>
    <property type="match status" value="1"/>
</dbReference>
<feature type="transmembrane region" description="Helical" evidence="6">
    <location>
        <begin position="401"/>
        <end position="422"/>
    </location>
</feature>
<evidence type="ECO:0000256" key="5">
    <source>
        <dbReference type="ARBA" id="ARBA00023136"/>
    </source>
</evidence>
<evidence type="ECO:0000256" key="6">
    <source>
        <dbReference type="SAM" id="Phobius"/>
    </source>
</evidence>
<dbReference type="GO" id="GO:0005886">
    <property type="term" value="C:plasma membrane"/>
    <property type="evidence" value="ECO:0007669"/>
    <property type="project" value="UniProtKB-SubCell"/>
</dbReference>
<feature type="transmembrane region" description="Helical" evidence="6">
    <location>
        <begin position="57"/>
        <end position="79"/>
    </location>
</feature>
<evidence type="ECO:0000256" key="4">
    <source>
        <dbReference type="ARBA" id="ARBA00022989"/>
    </source>
</evidence>
<feature type="transmembrane region" description="Helical" evidence="6">
    <location>
        <begin position="124"/>
        <end position="145"/>
    </location>
</feature>
<reference evidence="8 9" key="1">
    <citation type="submission" date="2018-02" db="EMBL/GenBank/DDBJ databases">
        <title>The genomes of Aspergillus section Nigri reveals drivers in fungal speciation.</title>
        <authorList>
            <consortium name="DOE Joint Genome Institute"/>
            <person name="Vesth T.C."/>
            <person name="Nybo J."/>
            <person name="Theobald S."/>
            <person name="Brandl J."/>
            <person name="Frisvad J.C."/>
            <person name="Nielsen K.F."/>
            <person name="Lyhne E.K."/>
            <person name="Kogle M.E."/>
            <person name="Kuo A."/>
            <person name="Riley R."/>
            <person name="Clum A."/>
            <person name="Nolan M."/>
            <person name="Lipzen A."/>
            <person name="Salamov A."/>
            <person name="Henrissat B."/>
            <person name="Wiebenga A."/>
            <person name="De vries R.P."/>
            <person name="Grigoriev I.V."/>
            <person name="Mortensen U.H."/>
            <person name="Andersen M.R."/>
            <person name="Baker S.E."/>
        </authorList>
    </citation>
    <scope>NUCLEOTIDE SEQUENCE [LARGE SCALE GENOMIC DNA]</scope>
    <source>
        <strain evidence="8 9">CBS 313.89</strain>
    </source>
</reference>
<dbReference type="RefSeq" id="XP_040801509.1">
    <property type="nucleotide sequence ID" value="XM_040943043.1"/>
</dbReference>
<feature type="transmembrane region" description="Helical" evidence="6">
    <location>
        <begin position="460"/>
        <end position="482"/>
    </location>
</feature>
<evidence type="ECO:0000256" key="2">
    <source>
        <dbReference type="ARBA" id="ARBA00008335"/>
    </source>
</evidence>
<dbReference type="Pfam" id="PF07690">
    <property type="entry name" value="MFS_1"/>
    <property type="match status" value="1"/>
</dbReference>
<feature type="domain" description="Major facilitator superfamily (MFS) profile" evidence="7">
    <location>
        <begin position="58"/>
        <end position="525"/>
    </location>
</feature>
<protein>
    <submittedName>
        <fullName evidence="8">MFS general substrate transporter</fullName>
    </submittedName>
</protein>
<keyword evidence="4 6" id="KW-1133">Transmembrane helix</keyword>
<evidence type="ECO:0000313" key="9">
    <source>
        <dbReference type="Proteomes" id="UP000249789"/>
    </source>
</evidence>
<dbReference type="GO" id="GO:0042908">
    <property type="term" value="P:xenobiotic transport"/>
    <property type="evidence" value="ECO:0007669"/>
    <property type="project" value="UniProtKB-ARBA"/>
</dbReference>
<evidence type="ECO:0000313" key="8">
    <source>
        <dbReference type="EMBL" id="RAK77499.1"/>
    </source>
</evidence>